<evidence type="ECO:0000313" key="12">
    <source>
        <dbReference type="EMBL" id="CBZ23090.1"/>
    </source>
</evidence>
<keyword evidence="13" id="KW-1185">Reference proteome</keyword>
<dbReference type="GO" id="GO:0004674">
    <property type="term" value="F:protein serine/threonine kinase activity"/>
    <property type="evidence" value="ECO:0007669"/>
    <property type="project" value="UniProtKB-KW"/>
</dbReference>
<evidence type="ECO:0000256" key="3">
    <source>
        <dbReference type="ARBA" id="ARBA00022679"/>
    </source>
</evidence>
<dbReference type="Proteomes" id="UP000007259">
    <property type="component" value="Chromosome 2"/>
</dbReference>
<dbReference type="PhylomeDB" id="E9AJJ2"/>
<evidence type="ECO:0000256" key="1">
    <source>
        <dbReference type="ARBA" id="ARBA00012513"/>
    </source>
</evidence>
<proteinExistence type="predicted"/>
<evidence type="ECO:0000256" key="9">
    <source>
        <dbReference type="PROSITE-ProRule" id="PRU10141"/>
    </source>
</evidence>
<dbReference type="OMA" id="IMMEYCA"/>
<keyword evidence="2" id="KW-0723">Serine/threonine-protein kinase</keyword>
<dbReference type="SMR" id="E9AJJ2"/>
<keyword evidence="6 9" id="KW-0067">ATP-binding</keyword>
<evidence type="ECO:0000256" key="5">
    <source>
        <dbReference type="ARBA" id="ARBA00022777"/>
    </source>
</evidence>
<feature type="domain" description="Protein kinase" evidence="11">
    <location>
        <begin position="150"/>
        <end position="458"/>
    </location>
</feature>
<evidence type="ECO:0000313" key="13">
    <source>
        <dbReference type="Proteomes" id="UP000007259"/>
    </source>
</evidence>
<dbReference type="Gene3D" id="3.30.200.20">
    <property type="entry name" value="Phosphorylase Kinase, domain 1"/>
    <property type="match status" value="1"/>
</dbReference>
<dbReference type="InterPro" id="IPR000719">
    <property type="entry name" value="Prot_kinase_dom"/>
</dbReference>
<dbReference type="FunFam" id="1.10.510.10:FF:002346">
    <property type="match status" value="1"/>
</dbReference>
<evidence type="ECO:0000259" key="11">
    <source>
        <dbReference type="PROSITE" id="PS50011"/>
    </source>
</evidence>
<dbReference type="GeneID" id="13452709"/>
<evidence type="ECO:0000256" key="2">
    <source>
        <dbReference type="ARBA" id="ARBA00022527"/>
    </source>
</evidence>
<dbReference type="VEuPathDB" id="TriTrypDB:LmxM.02.0290"/>
<dbReference type="EMBL" id="FR799555">
    <property type="protein sequence ID" value="CBZ23090.1"/>
    <property type="molecule type" value="Genomic_DNA"/>
</dbReference>
<dbReference type="PROSITE" id="PS00107">
    <property type="entry name" value="PROTEIN_KINASE_ATP"/>
    <property type="match status" value="1"/>
</dbReference>
<dbReference type="PANTHER" id="PTHR44899:SF3">
    <property type="entry name" value="SERINE_THREONINE-PROTEIN KINASE NEK1"/>
    <property type="match status" value="1"/>
</dbReference>
<evidence type="ECO:0000256" key="6">
    <source>
        <dbReference type="ARBA" id="ARBA00022840"/>
    </source>
</evidence>
<dbReference type="InterPro" id="IPR008271">
    <property type="entry name" value="Ser/Thr_kinase_AS"/>
</dbReference>
<evidence type="ECO:0000256" key="7">
    <source>
        <dbReference type="ARBA" id="ARBA00047899"/>
    </source>
</evidence>
<dbReference type="InterPro" id="IPR051131">
    <property type="entry name" value="NEK_Ser/Thr_kinase_NIMA"/>
</dbReference>
<dbReference type="SMART" id="SM00220">
    <property type="entry name" value="S_TKc"/>
    <property type="match status" value="1"/>
</dbReference>
<evidence type="ECO:0000256" key="4">
    <source>
        <dbReference type="ARBA" id="ARBA00022741"/>
    </source>
</evidence>
<feature type="binding site" evidence="9">
    <location>
        <position position="186"/>
    </location>
    <ligand>
        <name>ATP</name>
        <dbReference type="ChEBI" id="CHEBI:30616"/>
    </ligand>
</feature>
<dbReference type="GO" id="GO:0005524">
    <property type="term" value="F:ATP binding"/>
    <property type="evidence" value="ECO:0007669"/>
    <property type="project" value="UniProtKB-UniRule"/>
</dbReference>
<comment type="catalytic activity">
    <reaction evidence="7">
        <text>L-threonyl-[protein] + ATP = O-phospho-L-threonyl-[protein] + ADP + H(+)</text>
        <dbReference type="Rhea" id="RHEA:46608"/>
        <dbReference type="Rhea" id="RHEA-COMP:11060"/>
        <dbReference type="Rhea" id="RHEA-COMP:11605"/>
        <dbReference type="ChEBI" id="CHEBI:15378"/>
        <dbReference type="ChEBI" id="CHEBI:30013"/>
        <dbReference type="ChEBI" id="CHEBI:30616"/>
        <dbReference type="ChEBI" id="CHEBI:61977"/>
        <dbReference type="ChEBI" id="CHEBI:456216"/>
        <dbReference type="EC" id="2.7.11.1"/>
    </reaction>
</comment>
<dbReference type="Pfam" id="PF00069">
    <property type="entry name" value="Pkinase"/>
    <property type="match status" value="1"/>
</dbReference>
<dbReference type="PROSITE" id="PS00108">
    <property type="entry name" value="PROTEIN_KINASE_ST"/>
    <property type="match status" value="1"/>
</dbReference>
<dbReference type="Gene3D" id="1.10.510.10">
    <property type="entry name" value="Transferase(Phosphotransferase) domain 1"/>
    <property type="match status" value="1"/>
</dbReference>
<dbReference type="OrthoDB" id="248923at2759"/>
<dbReference type="KEGG" id="lmi:LMXM_02_0290"/>
<dbReference type="PROSITE" id="PS50011">
    <property type="entry name" value="PROTEIN_KINASE_DOM"/>
    <property type="match status" value="1"/>
</dbReference>
<dbReference type="SUPFAM" id="SSF56112">
    <property type="entry name" value="Protein kinase-like (PK-like)"/>
    <property type="match status" value="1"/>
</dbReference>
<organism evidence="12 13">
    <name type="scientific">Leishmania mexicana (strain MHOM/GT/2001/U1103)</name>
    <dbReference type="NCBI Taxonomy" id="929439"/>
    <lineage>
        <taxon>Eukaryota</taxon>
        <taxon>Discoba</taxon>
        <taxon>Euglenozoa</taxon>
        <taxon>Kinetoplastea</taxon>
        <taxon>Metakinetoplastina</taxon>
        <taxon>Trypanosomatida</taxon>
        <taxon>Trypanosomatidae</taxon>
        <taxon>Leishmaniinae</taxon>
        <taxon>Leishmania</taxon>
    </lineage>
</organism>
<comment type="catalytic activity">
    <reaction evidence="8">
        <text>L-seryl-[protein] + ATP = O-phospho-L-seryl-[protein] + ADP + H(+)</text>
        <dbReference type="Rhea" id="RHEA:17989"/>
        <dbReference type="Rhea" id="RHEA-COMP:9863"/>
        <dbReference type="Rhea" id="RHEA-COMP:11604"/>
        <dbReference type="ChEBI" id="CHEBI:15378"/>
        <dbReference type="ChEBI" id="CHEBI:29999"/>
        <dbReference type="ChEBI" id="CHEBI:30616"/>
        <dbReference type="ChEBI" id="CHEBI:83421"/>
        <dbReference type="ChEBI" id="CHEBI:456216"/>
        <dbReference type="EC" id="2.7.11.1"/>
    </reaction>
</comment>
<gene>
    <name evidence="12" type="ORF">LMXM_02_0290</name>
</gene>
<feature type="region of interest" description="Disordered" evidence="10">
    <location>
        <begin position="255"/>
        <end position="275"/>
    </location>
</feature>
<keyword evidence="4 9" id="KW-0547">Nucleotide-binding</keyword>
<protein>
    <recommendedName>
        <fullName evidence="1">non-specific serine/threonine protein kinase</fullName>
        <ecNumber evidence="1">2.7.11.1</ecNumber>
    </recommendedName>
</protein>
<dbReference type="PANTHER" id="PTHR44899">
    <property type="entry name" value="CAMK FAMILY PROTEIN KINASE"/>
    <property type="match status" value="1"/>
</dbReference>
<dbReference type="InterPro" id="IPR011009">
    <property type="entry name" value="Kinase-like_dom_sf"/>
</dbReference>
<evidence type="ECO:0000256" key="8">
    <source>
        <dbReference type="ARBA" id="ARBA00048679"/>
    </source>
</evidence>
<sequence>MEGHFDWMAFGDDVLGAQAGSVAPSSTGADEDVPIFLREDAGMARAGTSHATAASGSTDVGAEGRTPAFLAVCPAAHVAPRLSVGVPSEGSLVWAGSLQQQQRPSSTAALGHPGGAGEVQAAPSAALYPDQSSAAVLHFTGDSGRSWGALHRVRILGKGNYGCATLYSMRDAASGGVEPTHAVVVKDINMQTMLNPAEEVPAVQSELKVLRTVLGHPNLVQYVDALFDTRPPTYPMSFIMMEYCAGGDLAAVMDGRRPDSTTANGAPPSPSSIPLATTTTTAAMAAGPDILTEPYVASVFIQVAVALQSLHTEYGILHRDVKPHNIFLLEDGITVRLGDFGISTQLDRIGATAKEACGSPYYMAPELFEERAYGAAADVWSLGVAFYQLMARQLPFTAASAVELRSLVCRGRCTPLHDLQNEATSRYSRQFKELVSSLLTVDAAARPTLRRVLRHKYVRESLKYVPASVLTAKKPLPPARVPSAGAMPSTPSQRFSADGLYASLFGSDLVEKAVSQAVHAGVCPIVNRVHSAQHKRTDG</sequence>
<dbReference type="AlphaFoldDB" id="E9AJJ2"/>
<evidence type="ECO:0000256" key="10">
    <source>
        <dbReference type="SAM" id="MobiDB-lite"/>
    </source>
</evidence>
<name>E9AJJ2_LEIMU</name>
<keyword evidence="5" id="KW-0418">Kinase</keyword>
<keyword evidence="3" id="KW-0808">Transferase</keyword>
<accession>E9AJJ2</accession>
<dbReference type="EC" id="2.7.11.1" evidence="1"/>
<dbReference type="RefSeq" id="XP_003871628.1">
    <property type="nucleotide sequence ID" value="XM_003871579.1"/>
</dbReference>
<dbReference type="InterPro" id="IPR017441">
    <property type="entry name" value="Protein_kinase_ATP_BS"/>
</dbReference>
<reference evidence="12 13" key="1">
    <citation type="journal article" date="2011" name="Genome Res.">
        <title>Chromosome and gene copy number variation allow major structural change between species and strains of Leishmania.</title>
        <authorList>
            <person name="Rogers M.B."/>
            <person name="Hilley J.D."/>
            <person name="Dickens N.J."/>
            <person name="Wilkes J."/>
            <person name="Bates P.A."/>
            <person name="Depledge D.P."/>
            <person name="Harris D."/>
            <person name="Her Y."/>
            <person name="Herzyk P."/>
            <person name="Imamura H."/>
            <person name="Otto T.D."/>
            <person name="Sanders M."/>
            <person name="Seeger K."/>
            <person name="Dujardin J.C."/>
            <person name="Berriman M."/>
            <person name="Smith D.F."/>
            <person name="Hertz-Fowler C."/>
            <person name="Mottram J.C."/>
        </authorList>
    </citation>
    <scope>NUCLEOTIDE SEQUENCE [LARGE SCALE GENOMIC DNA]</scope>
    <source>
        <strain evidence="12 13">MHOM/GT/2001/U1103</strain>
    </source>
</reference>